<feature type="chain" id="PRO_5026208310" description="SH3b domain-containing protein" evidence="1">
    <location>
        <begin position="36"/>
        <end position="129"/>
    </location>
</feature>
<keyword evidence="1" id="KW-0732">Signal</keyword>
<reference evidence="2 3" key="2">
    <citation type="submission" date="2020-03" db="EMBL/GenBank/DDBJ databases">
        <authorList>
            <person name="Ichikawa N."/>
            <person name="Kimura A."/>
            <person name="Kitahashi Y."/>
            <person name="Uohara A."/>
        </authorList>
    </citation>
    <scope>NUCLEOTIDE SEQUENCE [LARGE SCALE GENOMIC DNA]</scope>
    <source>
        <strain evidence="2 3">NBRC 105367</strain>
    </source>
</reference>
<dbReference type="RefSeq" id="WP_173154784.1">
    <property type="nucleotide sequence ID" value="NZ_AP022871.1"/>
</dbReference>
<accession>A0A6F8YD63</accession>
<gene>
    <name evidence="2" type="ORF">Psuf_012310</name>
</gene>
<dbReference type="KEGG" id="psuu:Psuf_012310"/>
<protein>
    <recommendedName>
        <fullName evidence="4">SH3b domain-containing protein</fullName>
    </recommendedName>
</protein>
<name>A0A6F8YD63_9ACTN</name>
<reference evidence="2 3" key="1">
    <citation type="submission" date="2020-03" db="EMBL/GenBank/DDBJ databases">
        <title>Whole genome shotgun sequence of Phytohabitans suffuscus NBRC 105367.</title>
        <authorList>
            <person name="Komaki H."/>
            <person name="Tamura T."/>
        </authorList>
    </citation>
    <scope>NUCLEOTIDE SEQUENCE [LARGE SCALE GENOMIC DNA]</scope>
    <source>
        <strain evidence="2 3">NBRC 105367</strain>
    </source>
</reference>
<dbReference type="EMBL" id="AP022871">
    <property type="protein sequence ID" value="BCB83918.1"/>
    <property type="molecule type" value="Genomic_DNA"/>
</dbReference>
<evidence type="ECO:0000313" key="3">
    <source>
        <dbReference type="Proteomes" id="UP000503011"/>
    </source>
</evidence>
<dbReference type="AlphaFoldDB" id="A0A6F8YD63"/>
<proteinExistence type="predicted"/>
<sequence>MNTTARKVWRRARSIMLAFAIMMTGVLVTATPAHAVINYWTWATSVNVRQNLNYPEYCRELPGTARCTAIMDQVNPWDAIGVYCQKPGQVIGGNPYWLWVITPRGVRGWMASYYINYPDNRLPNIPDCY</sequence>
<evidence type="ECO:0000256" key="1">
    <source>
        <dbReference type="SAM" id="SignalP"/>
    </source>
</evidence>
<keyword evidence="3" id="KW-1185">Reference proteome</keyword>
<feature type="signal peptide" evidence="1">
    <location>
        <begin position="1"/>
        <end position="35"/>
    </location>
</feature>
<evidence type="ECO:0008006" key="4">
    <source>
        <dbReference type="Google" id="ProtNLM"/>
    </source>
</evidence>
<dbReference type="Proteomes" id="UP000503011">
    <property type="component" value="Chromosome"/>
</dbReference>
<evidence type="ECO:0000313" key="2">
    <source>
        <dbReference type="EMBL" id="BCB83918.1"/>
    </source>
</evidence>
<organism evidence="2 3">
    <name type="scientific">Phytohabitans suffuscus</name>
    <dbReference type="NCBI Taxonomy" id="624315"/>
    <lineage>
        <taxon>Bacteria</taxon>
        <taxon>Bacillati</taxon>
        <taxon>Actinomycetota</taxon>
        <taxon>Actinomycetes</taxon>
        <taxon>Micromonosporales</taxon>
        <taxon>Micromonosporaceae</taxon>
    </lineage>
</organism>